<gene>
    <name evidence="5" type="ORF">NP777_04985</name>
</gene>
<dbReference type="InterPro" id="IPR051260">
    <property type="entry name" value="Diverse_substr_monoxygenases"/>
</dbReference>
<evidence type="ECO:0000256" key="2">
    <source>
        <dbReference type="ARBA" id="ARBA00022643"/>
    </source>
</evidence>
<dbReference type="Gene3D" id="3.20.20.30">
    <property type="entry name" value="Luciferase-like domain"/>
    <property type="match status" value="1"/>
</dbReference>
<dbReference type="PANTHER" id="PTHR30011:SF16">
    <property type="entry name" value="C2H2 FINGER DOMAIN TRANSCRIPTION FACTOR (EUROFUNG)-RELATED"/>
    <property type="match status" value="1"/>
</dbReference>
<evidence type="ECO:0008006" key="7">
    <source>
        <dbReference type="Google" id="ProtNLM"/>
    </source>
</evidence>
<proteinExistence type="predicted"/>
<protein>
    <recommendedName>
        <fullName evidence="7">Monooxygenase</fullName>
    </recommendedName>
</protein>
<dbReference type="Proteomes" id="UP001204746">
    <property type="component" value="Unassembled WGS sequence"/>
</dbReference>
<evidence type="ECO:0000256" key="1">
    <source>
        <dbReference type="ARBA" id="ARBA00022630"/>
    </source>
</evidence>
<dbReference type="InterPro" id="IPR036661">
    <property type="entry name" value="Luciferase-like_sf"/>
</dbReference>
<keyword evidence="1" id="KW-0285">Flavoprotein</keyword>
<comment type="caution">
    <text evidence="5">The sequence shown here is derived from an EMBL/GenBank/DDBJ whole genome shotgun (WGS) entry which is preliminary data.</text>
</comment>
<sequence>MTRAIILDLAVGSALSAADAIEVAAVARDTGVTAVRLVDDGPEEVLDTTAVAAYLAGRFPASHWIAEAPTTHNAPYNLARRVLSLDRATAGRSGLALRAGDGDEVSAAVVPDRTATARPRRWAEYARVLTGLWESFPATALLGDQTTGVFAEDTLIEPIGHEGSFYRVAGPLDGPSSPQGRPVLVADARDGLDWIDVAGLADAVVVTEARVPEAAVRLPEALGRAGRRREEIGVLGRVELPADVADAERTAADATDWAARHAFDGLVLVPRGDRDQILAVLRALVPGLKPSSGATLRAALGLSGPVGAAS</sequence>
<dbReference type="SUPFAM" id="SSF51679">
    <property type="entry name" value="Bacterial luciferase-like"/>
    <property type="match status" value="1"/>
</dbReference>
<keyword evidence="4" id="KW-0503">Monooxygenase</keyword>
<name>A0ABT1USS5_9ACTN</name>
<reference evidence="5 6" key="1">
    <citation type="submission" date="2022-07" db="EMBL/GenBank/DDBJ databases">
        <authorList>
            <person name="Phongsopitanun W."/>
            <person name="Tanasupawat S."/>
        </authorList>
    </citation>
    <scope>NUCLEOTIDE SEQUENCE [LARGE SCALE GENOMIC DNA]</scope>
    <source>
        <strain evidence="5 6">RCU-064</strain>
    </source>
</reference>
<evidence type="ECO:0000256" key="3">
    <source>
        <dbReference type="ARBA" id="ARBA00023002"/>
    </source>
</evidence>
<evidence type="ECO:0000313" key="6">
    <source>
        <dbReference type="Proteomes" id="UP001204746"/>
    </source>
</evidence>
<dbReference type="PANTHER" id="PTHR30011">
    <property type="entry name" value="ALKANESULFONATE MONOOXYGENASE-RELATED"/>
    <property type="match status" value="1"/>
</dbReference>
<organism evidence="5 6">
    <name type="scientific">Streptomyces rugosispiralis</name>
    <dbReference type="NCBI Taxonomy" id="2967341"/>
    <lineage>
        <taxon>Bacteria</taxon>
        <taxon>Bacillati</taxon>
        <taxon>Actinomycetota</taxon>
        <taxon>Actinomycetes</taxon>
        <taxon>Kitasatosporales</taxon>
        <taxon>Streptomycetaceae</taxon>
        <taxon>Streptomyces</taxon>
    </lineage>
</organism>
<keyword evidence="2" id="KW-0288">FMN</keyword>
<accession>A0ABT1USS5</accession>
<keyword evidence="6" id="KW-1185">Reference proteome</keyword>
<evidence type="ECO:0000313" key="5">
    <source>
        <dbReference type="EMBL" id="MCQ8187620.1"/>
    </source>
</evidence>
<dbReference type="EMBL" id="JANIAA010000002">
    <property type="protein sequence ID" value="MCQ8187620.1"/>
    <property type="molecule type" value="Genomic_DNA"/>
</dbReference>
<evidence type="ECO:0000256" key="4">
    <source>
        <dbReference type="ARBA" id="ARBA00023033"/>
    </source>
</evidence>
<keyword evidence="3" id="KW-0560">Oxidoreductase</keyword>
<dbReference type="RefSeq" id="WP_256648806.1">
    <property type="nucleotide sequence ID" value="NZ_JANIAA010000002.1"/>
</dbReference>